<feature type="non-terminal residue" evidence="7">
    <location>
        <position position="1"/>
    </location>
</feature>
<dbReference type="InterPro" id="IPR001959">
    <property type="entry name" value="Transposase"/>
</dbReference>
<gene>
    <name evidence="7" type="ORF">ROS62_30890</name>
</gene>
<dbReference type="EMBL" id="JAVSGH010000208">
    <property type="protein sequence ID" value="MDT3729024.1"/>
    <property type="molecule type" value="Genomic_DNA"/>
</dbReference>
<evidence type="ECO:0000313" key="7">
    <source>
        <dbReference type="EMBL" id="MDT3729024.1"/>
    </source>
</evidence>
<organism evidence="7 8">
    <name type="scientific">Streptomyces althioticus subsp. attaecolombicae</name>
    <dbReference type="NCBI Taxonomy" id="3075534"/>
    <lineage>
        <taxon>Bacteria</taxon>
        <taxon>Bacillati</taxon>
        <taxon>Actinomycetota</taxon>
        <taxon>Actinomycetes</taxon>
        <taxon>Kitasatosporales</taxon>
        <taxon>Streptomycetaceae</taxon>
        <taxon>Streptomyces</taxon>
        <taxon>Streptomyces althioticus group</taxon>
    </lineage>
</organism>
<dbReference type="Pfam" id="PF01385">
    <property type="entry name" value="OrfB_IS605"/>
    <property type="match status" value="1"/>
</dbReference>
<dbReference type="RefSeq" id="WP_337675536.1">
    <property type="nucleotide sequence ID" value="NZ_JAVSGH010000208.1"/>
</dbReference>
<keyword evidence="7" id="KW-0540">Nuclease</keyword>
<evidence type="ECO:0000256" key="2">
    <source>
        <dbReference type="ARBA" id="ARBA00022578"/>
    </source>
</evidence>
<evidence type="ECO:0000256" key="3">
    <source>
        <dbReference type="ARBA" id="ARBA00023125"/>
    </source>
</evidence>
<feature type="domain" description="Probable transposase IS891/IS1136/IS1341" evidence="5">
    <location>
        <begin position="1"/>
        <end position="45"/>
    </location>
</feature>
<keyword evidence="7" id="KW-0378">Hydrolase</keyword>
<dbReference type="InterPro" id="IPR010095">
    <property type="entry name" value="Cas12f1-like_TNB"/>
</dbReference>
<feature type="non-terminal residue" evidence="7">
    <location>
        <position position="84"/>
    </location>
</feature>
<dbReference type="NCBIfam" id="TIGR01766">
    <property type="entry name" value="IS200/IS605 family accessory protein TnpB-like domain"/>
    <property type="match status" value="1"/>
</dbReference>
<evidence type="ECO:0000259" key="6">
    <source>
        <dbReference type="Pfam" id="PF07282"/>
    </source>
</evidence>
<evidence type="ECO:0000256" key="4">
    <source>
        <dbReference type="ARBA" id="ARBA00023172"/>
    </source>
</evidence>
<keyword evidence="3" id="KW-0238">DNA-binding</keyword>
<keyword evidence="8" id="KW-1185">Reference proteome</keyword>
<evidence type="ECO:0000259" key="5">
    <source>
        <dbReference type="Pfam" id="PF01385"/>
    </source>
</evidence>
<keyword evidence="7" id="KW-0255">Endonuclease</keyword>
<comment type="caution">
    <text evidence="7">The sequence shown here is derived from an EMBL/GenBank/DDBJ whole genome shotgun (WGS) entry which is preliminary data.</text>
</comment>
<dbReference type="GO" id="GO:0004519">
    <property type="term" value="F:endonuclease activity"/>
    <property type="evidence" value="ECO:0007669"/>
    <property type="project" value="UniProtKB-KW"/>
</dbReference>
<feature type="domain" description="Cas12f1-like TNB" evidence="6">
    <location>
        <begin position="57"/>
        <end position="82"/>
    </location>
</feature>
<proteinExistence type="inferred from homology"/>
<name>A0ABU3IB48_9ACTN</name>
<accession>A0ABU3IB48</accession>
<evidence type="ECO:0000313" key="8">
    <source>
        <dbReference type="Proteomes" id="UP001181313"/>
    </source>
</evidence>
<keyword evidence="2" id="KW-0815">Transposition</keyword>
<dbReference type="NCBIfam" id="NF040570">
    <property type="entry name" value="guided_TnpB"/>
    <property type="match status" value="1"/>
</dbReference>
<sequence length="84" mass="10035">RRVARIHARIADRRRDHLHKLTTRLVRENQTVVIEDLSVRNMLRNRSLARAISDAAWSDFRGMLEYKAQWYGREVIAVDRFFPS</sequence>
<dbReference type="Pfam" id="PF07282">
    <property type="entry name" value="Cas12f1-like_TNB"/>
    <property type="match status" value="1"/>
</dbReference>
<dbReference type="Proteomes" id="UP001181313">
    <property type="component" value="Unassembled WGS sequence"/>
</dbReference>
<reference evidence="7" key="1">
    <citation type="submission" date="2024-05" db="EMBL/GenBank/DDBJ databases">
        <title>30 novel species of actinomycetes from the DSMZ collection.</title>
        <authorList>
            <person name="Nouioui I."/>
        </authorList>
    </citation>
    <scope>NUCLEOTIDE SEQUENCE</scope>
    <source>
        <strain evidence="7">DSM 41972</strain>
    </source>
</reference>
<keyword evidence="4" id="KW-0233">DNA recombination</keyword>
<comment type="similarity">
    <text evidence="1">In the C-terminal section; belongs to the transposase 35 family.</text>
</comment>
<protein>
    <submittedName>
        <fullName evidence="7">RNA-guided endonuclease TnpB family protein</fullName>
    </submittedName>
</protein>
<evidence type="ECO:0000256" key="1">
    <source>
        <dbReference type="ARBA" id="ARBA00008761"/>
    </source>
</evidence>